<sequence length="176" mass="18667">MVYAPSAPLNPTPPLPLCTPTLLITPNGLTTSNAVLSAGSSPTSSRTRSAPLPKVAFLTSSATSTSLKLRGMAPTASLARLRREGTLSTAKILASVCESREERATRAHRPTGPQPITTAVGGTSRLDGRRDTALRAAKYYICANRPESEVSTRWSKLGRTIAKGTIRKTYASLRGF</sequence>
<accession>K2RM68</accession>
<organism evidence="1 2">
    <name type="scientific">Macrophomina phaseolina (strain MS6)</name>
    <name type="common">Charcoal rot fungus</name>
    <dbReference type="NCBI Taxonomy" id="1126212"/>
    <lineage>
        <taxon>Eukaryota</taxon>
        <taxon>Fungi</taxon>
        <taxon>Dikarya</taxon>
        <taxon>Ascomycota</taxon>
        <taxon>Pezizomycotina</taxon>
        <taxon>Dothideomycetes</taxon>
        <taxon>Dothideomycetes incertae sedis</taxon>
        <taxon>Botryosphaeriales</taxon>
        <taxon>Botryosphaeriaceae</taxon>
        <taxon>Macrophomina</taxon>
    </lineage>
</organism>
<protein>
    <submittedName>
        <fullName evidence="1">Uncharacterized protein</fullName>
    </submittedName>
</protein>
<evidence type="ECO:0000313" key="2">
    <source>
        <dbReference type="Proteomes" id="UP000007129"/>
    </source>
</evidence>
<dbReference type="InParanoid" id="K2RM68"/>
<gene>
    <name evidence="1" type="ORF">MPH_06972</name>
</gene>
<name>K2RM68_MACPH</name>
<proteinExistence type="predicted"/>
<dbReference type="VEuPathDB" id="FungiDB:MPH_06972"/>
<evidence type="ECO:0000313" key="1">
    <source>
        <dbReference type="EMBL" id="EKG15833.1"/>
    </source>
</evidence>
<comment type="caution">
    <text evidence="1">The sequence shown here is derived from an EMBL/GenBank/DDBJ whole genome shotgun (WGS) entry which is preliminary data.</text>
</comment>
<dbReference type="HOGENOM" id="CLU_1525449_0_0_1"/>
<dbReference type="Proteomes" id="UP000007129">
    <property type="component" value="Unassembled WGS sequence"/>
</dbReference>
<dbReference type="EMBL" id="AHHD01000291">
    <property type="protein sequence ID" value="EKG15833.1"/>
    <property type="molecule type" value="Genomic_DNA"/>
</dbReference>
<reference evidence="1 2" key="1">
    <citation type="journal article" date="2012" name="BMC Genomics">
        <title>Tools to kill: Genome of one of the most destructive plant pathogenic fungi Macrophomina phaseolina.</title>
        <authorList>
            <person name="Islam M.S."/>
            <person name="Haque M.S."/>
            <person name="Islam M.M."/>
            <person name="Emdad E.M."/>
            <person name="Halim A."/>
            <person name="Hossen Q.M.M."/>
            <person name="Hossain M.Z."/>
            <person name="Ahmed B."/>
            <person name="Rahim S."/>
            <person name="Rahman M.S."/>
            <person name="Alam M.M."/>
            <person name="Hou S."/>
            <person name="Wan X."/>
            <person name="Saito J.A."/>
            <person name="Alam M."/>
        </authorList>
    </citation>
    <scope>NUCLEOTIDE SEQUENCE [LARGE SCALE GENOMIC DNA]</scope>
    <source>
        <strain evidence="1 2">MS6</strain>
    </source>
</reference>
<dbReference type="AlphaFoldDB" id="K2RM68"/>